<dbReference type="GO" id="GO:0006935">
    <property type="term" value="P:chemotaxis"/>
    <property type="evidence" value="ECO:0007669"/>
    <property type="project" value="UniProtKB-KW"/>
</dbReference>
<feature type="domain" description="HAMP" evidence="10">
    <location>
        <begin position="210"/>
        <end position="263"/>
    </location>
</feature>
<dbReference type="GO" id="GO:0004888">
    <property type="term" value="F:transmembrane signaling receptor activity"/>
    <property type="evidence" value="ECO:0007669"/>
    <property type="project" value="TreeGrafter"/>
</dbReference>
<evidence type="ECO:0000313" key="11">
    <source>
        <dbReference type="EMBL" id="AXF77181.1"/>
    </source>
</evidence>
<keyword evidence="8" id="KW-0812">Transmembrane</keyword>
<feature type="region of interest" description="Disordered" evidence="7">
    <location>
        <begin position="281"/>
        <end position="305"/>
    </location>
</feature>
<accession>A0A345CUR4</accession>
<feature type="domain" description="Methyl-accepting transducer" evidence="9">
    <location>
        <begin position="268"/>
        <end position="497"/>
    </location>
</feature>
<dbReference type="SMART" id="SM00304">
    <property type="entry name" value="HAMP"/>
    <property type="match status" value="2"/>
</dbReference>
<dbReference type="Proteomes" id="UP000264980">
    <property type="component" value="Chromosome"/>
</dbReference>
<evidence type="ECO:0000313" key="12">
    <source>
        <dbReference type="Proteomes" id="UP000264980"/>
    </source>
</evidence>
<feature type="transmembrane region" description="Helical" evidence="8">
    <location>
        <begin position="187"/>
        <end position="210"/>
    </location>
</feature>
<evidence type="ECO:0000259" key="10">
    <source>
        <dbReference type="PROSITE" id="PS50885"/>
    </source>
</evidence>
<sequence>MTITQRLLLAFSLLSASLVAASLIAVLTLTGFQSRFQFVQNNTLPSLTDLGKMVDGGNELIIWMYRHQSATDPARQTEVEKQLDLKISGMKTLNQYYLDHDISSDEDLRMAQAASVLLKQIEDRIPAFLVTSRAQNDKISLGELQGNAGVGESTRQLIAGYKKQLQLNVDIGKSLNDENNRIYQRTFWTMIAGATVIILILGIFALRTIFGIRRSLTAMSSTMENASSRLDLTLRADDSRNDEIGKTARAYNHLMSNVATSLLSVSASSQSVSTASAQISAGNEDLSSRTEQQAASLEQTAASMSELSETVRQTAENTRMASQLSDNARKISHDSSARVSTMLGTMSDIRNSSVKITDIISLIEGIAFQTNILALNAAVEAARAGEQGRGFAVVAGEVRNLAQRSSASSREIKELIESSMRYVETGTSQAADVEKNMTEMNDAIRQVADLVNEISAAAEEQTQGIGQVHLAINQMDDVTQQNAALVEEASAASRSLMEQATVLNELVATFVIGTPQQVETPLLTEPVVLAQPVTRLPEKKITIQDENNWQSF</sequence>
<proteinExistence type="inferred from homology"/>
<dbReference type="SUPFAM" id="SSF58104">
    <property type="entry name" value="Methyl-accepting chemotaxis protein (MCP) signaling domain"/>
    <property type="match status" value="1"/>
</dbReference>
<dbReference type="RefSeq" id="WP_233479882.1">
    <property type="nucleotide sequence ID" value="NZ_CP013970.1"/>
</dbReference>
<dbReference type="Pfam" id="PF12729">
    <property type="entry name" value="4HB_MCP_1"/>
    <property type="match status" value="1"/>
</dbReference>
<dbReference type="Gene3D" id="1.10.287.950">
    <property type="entry name" value="Methyl-accepting chemotaxis protein"/>
    <property type="match status" value="1"/>
</dbReference>
<evidence type="ECO:0000256" key="2">
    <source>
        <dbReference type="ARBA" id="ARBA00022481"/>
    </source>
</evidence>
<keyword evidence="4 6" id="KW-0807">Transducer</keyword>
<evidence type="ECO:0000256" key="3">
    <source>
        <dbReference type="ARBA" id="ARBA00022500"/>
    </source>
</evidence>
<dbReference type="AlphaFoldDB" id="A0A345CUR4"/>
<feature type="compositionally biased region" description="Polar residues" evidence="7">
    <location>
        <begin position="289"/>
        <end position="305"/>
    </location>
</feature>
<dbReference type="InterPro" id="IPR003660">
    <property type="entry name" value="HAMP_dom"/>
</dbReference>
<evidence type="ECO:0000256" key="8">
    <source>
        <dbReference type="SAM" id="Phobius"/>
    </source>
</evidence>
<keyword evidence="2" id="KW-0488">Methylation</keyword>
<protein>
    <submittedName>
        <fullName evidence="11">Methyl-accepting chemotaxis protein</fullName>
    </submittedName>
</protein>
<evidence type="ECO:0000256" key="5">
    <source>
        <dbReference type="ARBA" id="ARBA00029447"/>
    </source>
</evidence>
<dbReference type="InterPro" id="IPR024478">
    <property type="entry name" value="HlyB_4HB_MCP"/>
</dbReference>
<dbReference type="GO" id="GO:0007165">
    <property type="term" value="P:signal transduction"/>
    <property type="evidence" value="ECO:0007669"/>
    <property type="project" value="UniProtKB-KW"/>
</dbReference>
<name>A0A345CUR4_9GAMM</name>
<dbReference type="SMART" id="SM00283">
    <property type="entry name" value="MA"/>
    <property type="match status" value="1"/>
</dbReference>
<comment type="subcellular location">
    <subcellularLocation>
        <location evidence="1">Membrane</location>
    </subcellularLocation>
</comment>
<evidence type="ECO:0000256" key="7">
    <source>
        <dbReference type="SAM" id="MobiDB-lite"/>
    </source>
</evidence>
<evidence type="ECO:0000256" key="1">
    <source>
        <dbReference type="ARBA" id="ARBA00004370"/>
    </source>
</evidence>
<dbReference type="GO" id="GO:0005886">
    <property type="term" value="C:plasma membrane"/>
    <property type="evidence" value="ECO:0007669"/>
    <property type="project" value="TreeGrafter"/>
</dbReference>
<dbReference type="PROSITE" id="PS50111">
    <property type="entry name" value="CHEMOTAXIS_TRANSDUC_2"/>
    <property type="match status" value="1"/>
</dbReference>
<organism evidence="11 12">
    <name type="scientific">Erwinia tracheiphila</name>
    <dbReference type="NCBI Taxonomy" id="65700"/>
    <lineage>
        <taxon>Bacteria</taxon>
        <taxon>Pseudomonadati</taxon>
        <taxon>Pseudomonadota</taxon>
        <taxon>Gammaproteobacteria</taxon>
        <taxon>Enterobacterales</taxon>
        <taxon>Erwiniaceae</taxon>
        <taxon>Erwinia</taxon>
    </lineage>
</organism>
<dbReference type="Pfam" id="PF00672">
    <property type="entry name" value="HAMP"/>
    <property type="match status" value="1"/>
</dbReference>
<comment type="similarity">
    <text evidence="5">Belongs to the methyl-accepting chemotaxis (MCP) protein family.</text>
</comment>
<dbReference type="CDD" id="cd11386">
    <property type="entry name" value="MCP_signal"/>
    <property type="match status" value="1"/>
</dbReference>
<evidence type="ECO:0000259" key="9">
    <source>
        <dbReference type="PROSITE" id="PS50111"/>
    </source>
</evidence>
<keyword evidence="8" id="KW-0472">Membrane</keyword>
<gene>
    <name evidence="11" type="ORF">AV903_15950</name>
</gene>
<dbReference type="FunFam" id="1.10.287.950:FF:000001">
    <property type="entry name" value="Methyl-accepting chemotaxis sensory transducer"/>
    <property type="match status" value="1"/>
</dbReference>
<dbReference type="PANTHER" id="PTHR43531:SF14">
    <property type="entry name" value="METHYL-ACCEPTING CHEMOTAXIS PROTEIN I-RELATED"/>
    <property type="match status" value="1"/>
</dbReference>
<evidence type="ECO:0000256" key="6">
    <source>
        <dbReference type="PROSITE-ProRule" id="PRU00284"/>
    </source>
</evidence>
<dbReference type="InterPro" id="IPR051310">
    <property type="entry name" value="MCP_chemotaxis"/>
</dbReference>
<keyword evidence="8" id="KW-1133">Transmembrane helix</keyword>
<reference evidence="11 12" key="1">
    <citation type="submission" date="2016-01" db="EMBL/GenBank/DDBJ databases">
        <authorList>
            <person name="Oliw E.H."/>
        </authorList>
    </citation>
    <scope>NUCLEOTIDE SEQUENCE [LARGE SCALE GENOMIC DNA]</scope>
    <source>
        <strain evidence="11 12">MDcuke</strain>
    </source>
</reference>
<keyword evidence="3" id="KW-0145">Chemotaxis</keyword>
<dbReference type="Pfam" id="PF00015">
    <property type="entry name" value="MCPsignal"/>
    <property type="match status" value="1"/>
</dbReference>
<evidence type="ECO:0000256" key="4">
    <source>
        <dbReference type="ARBA" id="ARBA00023224"/>
    </source>
</evidence>
<dbReference type="InterPro" id="IPR004089">
    <property type="entry name" value="MCPsignal_dom"/>
</dbReference>
<dbReference type="PROSITE" id="PS50885">
    <property type="entry name" value="HAMP"/>
    <property type="match status" value="1"/>
</dbReference>
<dbReference type="EMBL" id="CP013970">
    <property type="protein sequence ID" value="AXF77181.1"/>
    <property type="molecule type" value="Genomic_DNA"/>
</dbReference>
<dbReference type="PANTHER" id="PTHR43531">
    <property type="entry name" value="PROTEIN ICFG"/>
    <property type="match status" value="1"/>
</dbReference>